<evidence type="ECO:0000313" key="4">
    <source>
        <dbReference type="Proteomes" id="UP000239576"/>
    </source>
</evidence>
<dbReference type="Proteomes" id="UP000239576">
    <property type="component" value="Unassembled WGS sequence"/>
</dbReference>
<dbReference type="Gene3D" id="1.10.443.10">
    <property type="entry name" value="Intergrase catalytic core"/>
    <property type="match status" value="1"/>
</dbReference>
<name>A0A2T1DSM5_9CYAN</name>
<dbReference type="InterPro" id="IPR002104">
    <property type="entry name" value="Integrase_catalytic"/>
</dbReference>
<keyword evidence="4" id="KW-1185">Reference proteome</keyword>
<dbReference type="RefSeq" id="WP_106261176.1">
    <property type="nucleotide sequence ID" value="NZ_CAWNSW010000108.1"/>
</dbReference>
<dbReference type="GO" id="GO:0015074">
    <property type="term" value="P:DNA integration"/>
    <property type="evidence" value="ECO:0007669"/>
    <property type="project" value="InterPro"/>
</dbReference>
<accession>A0A2T1DSM5</accession>
<dbReference type="EMBL" id="PVWK01000163">
    <property type="protein sequence ID" value="PSB23503.1"/>
    <property type="molecule type" value="Genomic_DNA"/>
</dbReference>
<dbReference type="PROSITE" id="PS51898">
    <property type="entry name" value="TYR_RECOMBINASE"/>
    <property type="match status" value="1"/>
</dbReference>
<dbReference type="Pfam" id="PF00589">
    <property type="entry name" value="Phage_integrase"/>
    <property type="match status" value="1"/>
</dbReference>
<dbReference type="InterPro" id="IPR050090">
    <property type="entry name" value="Tyrosine_recombinase_XerCD"/>
</dbReference>
<organism evidence="3 4">
    <name type="scientific">Stenomitos frigidus ULC18</name>
    <dbReference type="NCBI Taxonomy" id="2107698"/>
    <lineage>
        <taxon>Bacteria</taxon>
        <taxon>Bacillati</taxon>
        <taxon>Cyanobacteriota</taxon>
        <taxon>Cyanophyceae</taxon>
        <taxon>Leptolyngbyales</taxon>
        <taxon>Leptolyngbyaceae</taxon>
        <taxon>Stenomitos</taxon>
    </lineage>
</organism>
<dbReference type="InterPro" id="IPR011010">
    <property type="entry name" value="DNA_brk_join_enz"/>
</dbReference>
<evidence type="ECO:0000313" key="3">
    <source>
        <dbReference type="EMBL" id="PSB23503.1"/>
    </source>
</evidence>
<dbReference type="AlphaFoldDB" id="A0A2T1DSM5"/>
<feature type="domain" description="Tyr recombinase" evidence="2">
    <location>
        <begin position="24"/>
        <end position="217"/>
    </location>
</feature>
<gene>
    <name evidence="3" type="ORF">C7B82_30910</name>
</gene>
<dbReference type="GO" id="GO:0003677">
    <property type="term" value="F:DNA binding"/>
    <property type="evidence" value="ECO:0007669"/>
    <property type="project" value="InterPro"/>
</dbReference>
<sequence length="220" mass="24408">MATGLGTLCPQISLPADLYTALSRFTVPLPPEPAAGSTIKVEPIRDKKAIHRIKKILGDWPRDLCLFTLGINTAYRANELLSLKVGQVKNLKAGDVLDLKQRKTHKYRPVTLNATAVAAIQTWLQSSDLQADAYLFTGQRGCLTVETMSTRVKTWCQEVGLKGNYGSHTLRKTWGDWQRLERGTAIPLLMEAFGHATQQQTLAYLGIQSNEIAAIYELEL</sequence>
<reference evidence="4" key="1">
    <citation type="submission" date="2018-02" db="EMBL/GenBank/DDBJ databases">
        <authorList>
            <person name="Moore K."/>
            <person name="Momper L."/>
        </authorList>
    </citation>
    <scope>NUCLEOTIDE SEQUENCE [LARGE SCALE GENOMIC DNA]</scope>
    <source>
        <strain evidence="4">ULC18</strain>
    </source>
</reference>
<proteinExistence type="predicted"/>
<protein>
    <submittedName>
        <fullName evidence="3">Site-specific integrase</fullName>
    </submittedName>
</protein>
<evidence type="ECO:0000259" key="2">
    <source>
        <dbReference type="PROSITE" id="PS51898"/>
    </source>
</evidence>
<dbReference type="InterPro" id="IPR013762">
    <property type="entry name" value="Integrase-like_cat_sf"/>
</dbReference>
<dbReference type="SUPFAM" id="SSF56349">
    <property type="entry name" value="DNA breaking-rejoining enzymes"/>
    <property type="match status" value="1"/>
</dbReference>
<dbReference type="GO" id="GO:0006310">
    <property type="term" value="P:DNA recombination"/>
    <property type="evidence" value="ECO:0007669"/>
    <property type="project" value="UniProtKB-KW"/>
</dbReference>
<keyword evidence="1" id="KW-0233">DNA recombination</keyword>
<dbReference type="PANTHER" id="PTHR30349:SF82">
    <property type="entry name" value="INTEGRASE_RECOMBINASE YOEC-RELATED"/>
    <property type="match status" value="1"/>
</dbReference>
<dbReference type="OrthoDB" id="9788852at2"/>
<dbReference type="PANTHER" id="PTHR30349">
    <property type="entry name" value="PHAGE INTEGRASE-RELATED"/>
    <property type="match status" value="1"/>
</dbReference>
<comment type="caution">
    <text evidence="3">The sequence shown here is derived from an EMBL/GenBank/DDBJ whole genome shotgun (WGS) entry which is preliminary data.</text>
</comment>
<evidence type="ECO:0000256" key="1">
    <source>
        <dbReference type="ARBA" id="ARBA00023172"/>
    </source>
</evidence>
<reference evidence="3 4" key="2">
    <citation type="submission" date="2018-03" db="EMBL/GenBank/DDBJ databases">
        <title>The ancient ancestry and fast evolution of plastids.</title>
        <authorList>
            <person name="Moore K.R."/>
            <person name="Magnabosco C."/>
            <person name="Momper L."/>
            <person name="Gold D.A."/>
            <person name="Bosak T."/>
            <person name="Fournier G.P."/>
        </authorList>
    </citation>
    <scope>NUCLEOTIDE SEQUENCE [LARGE SCALE GENOMIC DNA]</scope>
    <source>
        <strain evidence="3 4">ULC18</strain>
    </source>
</reference>